<keyword evidence="1" id="KW-0472">Membrane</keyword>
<gene>
    <name evidence="2" type="ORF">S03H2_27448</name>
</gene>
<accession>X1I5H9</accession>
<name>X1I5H9_9ZZZZ</name>
<organism evidence="2">
    <name type="scientific">marine sediment metagenome</name>
    <dbReference type="NCBI Taxonomy" id="412755"/>
    <lineage>
        <taxon>unclassified sequences</taxon>
        <taxon>metagenomes</taxon>
        <taxon>ecological metagenomes</taxon>
    </lineage>
</organism>
<proteinExistence type="predicted"/>
<keyword evidence="1" id="KW-0812">Transmembrane</keyword>
<feature type="transmembrane region" description="Helical" evidence="1">
    <location>
        <begin position="6"/>
        <end position="27"/>
    </location>
</feature>
<dbReference type="EMBL" id="BARU01016520">
    <property type="protein sequence ID" value="GAH61359.1"/>
    <property type="molecule type" value="Genomic_DNA"/>
</dbReference>
<evidence type="ECO:0000256" key="1">
    <source>
        <dbReference type="SAM" id="Phobius"/>
    </source>
</evidence>
<comment type="caution">
    <text evidence="2">The sequence shown here is derived from an EMBL/GenBank/DDBJ whole genome shotgun (WGS) entry which is preliminary data.</text>
</comment>
<protein>
    <submittedName>
        <fullName evidence="2">Uncharacterized protein</fullName>
    </submittedName>
</protein>
<sequence length="77" mass="8323">MKGNGNIIKIIGGILTALIILLLTMALNGASKAKEGVTENRVNISAMQVTDTNLEKSILRVETKLDYLTNVILGRIK</sequence>
<keyword evidence="1" id="KW-1133">Transmembrane helix</keyword>
<dbReference type="AlphaFoldDB" id="X1I5H9"/>
<evidence type="ECO:0000313" key="2">
    <source>
        <dbReference type="EMBL" id="GAH61359.1"/>
    </source>
</evidence>
<reference evidence="2" key="1">
    <citation type="journal article" date="2014" name="Front. Microbiol.">
        <title>High frequency of phylogenetically diverse reductive dehalogenase-homologous genes in deep subseafloor sedimentary metagenomes.</title>
        <authorList>
            <person name="Kawai M."/>
            <person name="Futagami T."/>
            <person name="Toyoda A."/>
            <person name="Takaki Y."/>
            <person name="Nishi S."/>
            <person name="Hori S."/>
            <person name="Arai W."/>
            <person name="Tsubouchi T."/>
            <person name="Morono Y."/>
            <person name="Uchiyama I."/>
            <person name="Ito T."/>
            <person name="Fujiyama A."/>
            <person name="Inagaki F."/>
            <person name="Takami H."/>
        </authorList>
    </citation>
    <scope>NUCLEOTIDE SEQUENCE</scope>
    <source>
        <strain evidence="2">Expedition CK06-06</strain>
    </source>
</reference>